<evidence type="ECO:0000256" key="7">
    <source>
        <dbReference type="ARBA" id="ARBA00022842"/>
    </source>
</evidence>
<reference evidence="10 11" key="1">
    <citation type="journal article" date="2013" name="Genome Announc.">
        <title>Genome Sequence of the Obligate Gammaproteobacterial Methanotroph Methylomicrobium album Strain BG8.</title>
        <authorList>
            <person name="Kits K.D."/>
            <person name="Kalyuzhnaya M.G."/>
            <person name="Klotz M.G."/>
            <person name="Jetten M.S."/>
            <person name="Op den Camp H.J."/>
            <person name="Vuilleumier S."/>
            <person name="Bringel F."/>
            <person name="Dispirito A.A."/>
            <person name="Murrell J.C."/>
            <person name="Bruce D."/>
            <person name="Cheng J.F."/>
            <person name="Copeland A."/>
            <person name="Goodwin L."/>
            <person name="Hauser L."/>
            <person name="Lajus A."/>
            <person name="Land M.L."/>
            <person name="Lapidus A."/>
            <person name="Lucas S."/>
            <person name="Medigue C."/>
            <person name="Pitluck S."/>
            <person name="Woyke T."/>
            <person name="Zeytun A."/>
            <person name="Stein L.Y."/>
        </authorList>
    </citation>
    <scope>NUCLEOTIDE SEQUENCE [LARGE SCALE GENOMIC DNA]</scope>
    <source>
        <strain evidence="10 11">BG8</strain>
    </source>
</reference>
<evidence type="ECO:0000256" key="9">
    <source>
        <dbReference type="HAMAP-Rule" id="MF_01471"/>
    </source>
</evidence>
<keyword evidence="7 9" id="KW-0460">Magnesium</keyword>
<evidence type="ECO:0000313" key="11">
    <source>
        <dbReference type="Proteomes" id="UP000005090"/>
    </source>
</evidence>
<dbReference type="STRING" id="686340.Metal_2234"/>
<evidence type="ECO:0000313" key="10">
    <source>
        <dbReference type="EMBL" id="EIC29980.1"/>
    </source>
</evidence>
<dbReference type="GO" id="GO:0051607">
    <property type="term" value="P:defense response to virus"/>
    <property type="evidence" value="ECO:0007669"/>
    <property type="project" value="UniProtKB-UniRule"/>
</dbReference>
<protein>
    <recommendedName>
        <fullName evidence="9">CRISPR-associated endoribonuclease Cas2</fullName>
        <ecNumber evidence="9">3.1.-.-</ecNumber>
    </recommendedName>
</protein>
<dbReference type="GO" id="GO:0046872">
    <property type="term" value="F:metal ion binding"/>
    <property type="evidence" value="ECO:0007669"/>
    <property type="project" value="UniProtKB-UniRule"/>
</dbReference>
<dbReference type="PANTHER" id="PTHR34405">
    <property type="entry name" value="CRISPR-ASSOCIATED ENDORIBONUCLEASE CAS2"/>
    <property type="match status" value="1"/>
</dbReference>
<evidence type="ECO:0000256" key="8">
    <source>
        <dbReference type="ARBA" id="ARBA00023118"/>
    </source>
</evidence>
<comment type="cofactor">
    <cofactor evidence="1 9">
        <name>Mg(2+)</name>
        <dbReference type="ChEBI" id="CHEBI:18420"/>
    </cofactor>
</comment>
<dbReference type="HOGENOM" id="CLU_161124_1_0_6"/>
<accession>H8GG56</accession>
<evidence type="ECO:0000256" key="4">
    <source>
        <dbReference type="ARBA" id="ARBA00022723"/>
    </source>
</evidence>
<dbReference type="InterPro" id="IPR021127">
    <property type="entry name" value="CRISPR_associated_Cas2"/>
</dbReference>
<feature type="binding site" evidence="9">
    <location>
        <position position="14"/>
    </location>
    <ligand>
        <name>Mg(2+)</name>
        <dbReference type="ChEBI" id="CHEBI:18420"/>
        <note>catalytic</note>
    </ligand>
</feature>
<keyword evidence="3 9" id="KW-0540">Nuclease</keyword>
<comment type="subunit">
    <text evidence="9">Homodimer, forms a heterotetramer with a Cas1 homodimer.</text>
</comment>
<dbReference type="HAMAP" id="MF_01471">
    <property type="entry name" value="Cas2"/>
    <property type="match status" value="1"/>
</dbReference>
<gene>
    <name evidence="9" type="primary">cas2</name>
    <name evidence="10" type="ORF">Metal_2234</name>
</gene>
<keyword evidence="4 9" id="KW-0479">Metal-binding</keyword>
<dbReference type="AlphaFoldDB" id="H8GG56"/>
<dbReference type="RefSeq" id="WP_005372279.1">
    <property type="nucleotide sequence ID" value="NZ_CM001475.1"/>
</dbReference>
<dbReference type="NCBIfam" id="TIGR01573">
    <property type="entry name" value="cas2"/>
    <property type="match status" value="1"/>
</dbReference>
<dbReference type="Proteomes" id="UP000005090">
    <property type="component" value="Chromosome"/>
</dbReference>
<name>H8GG56_METAL</name>
<dbReference type="EMBL" id="CM001475">
    <property type="protein sequence ID" value="EIC29980.1"/>
    <property type="molecule type" value="Genomic_DNA"/>
</dbReference>
<comment type="function">
    <text evidence="9">CRISPR (clustered regularly interspaced short palindromic repeat), is an adaptive immune system that provides protection against mobile genetic elements (viruses, transposable elements and conjugative plasmids). CRISPR clusters contain sequences complementary to antecedent mobile elements and target invading nucleic acids. CRISPR clusters are transcribed and processed into CRISPR RNA (crRNA). Functions as a ssRNA-specific endoribonuclease. Involved in the integration of spacer DNA into the CRISPR cassette.</text>
</comment>
<dbReference type="InterPro" id="IPR019199">
    <property type="entry name" value="Virulence_VapD/CRISPR_Cas2"/>
</dbReference>
<keyword evidence="11" id="KW-1185">Reference proteome</keyword>
<comment type="similarity">
    <text evidence="2 9">Belongs to the CRISPR-associated endoribonuclease Cas2 protein family.</text>
</comment>
<keyword evidence="6 9" id="KW-0378">Hydrolase</keyword>
<keyword evidence="8 9" id="KW-0051">Antiviral defense</keyword>
<evidence type="ECO:0000256" key="6">
    <source>
        <dbReference type="ARBA" id="ARBA00022801"/>
    </source>
</evidence>
<keyword evidence="5 9" id="KW-0255">Endonuclease</keyword>
<evidence type="ECO:0000256" key="3">
    <source>
        <dbReference type="ARBA" id="ARBA00022722"/>
    </source>
</evidence>
<sequence length="115" mass="12939">MADSLPGLYLIAYDIAHPRRLGRVHRILKKEGLPVQYSIFTVVMKRPRLLRLLDRIAEQIKEAEDDVRCYRLPENTETASLGKQYFPADVMLFTGGVDRLLGVAGKIVPDEDGSA</sequence>
<dbReference type="EC" id="3.1.-.-" evidence="9"/>
<evidence type="ECO:0000256" key="5">
    <source>
        <dbReference type="ARBA" id="ARBA00022759"/>
    </source>
</evidence>
<evidence type="ECO:0000256" key="1">
    <source>
        <dbReference type="ARBA" id="ARBA00001946"/>
    </source>
</evidence>
<dbReference type="PANTHER" id="PTHR34405:SF3">
    <property type="entry name" value="CRISPR-ASSOCIATED ENDORIBONUCLEASE CAS2 3"/>
    <property type="match status" value="1"/>
</dbReference>
<dbReference type="Pfam" id="PF09827">
    <property type="entry name" value="CRISPR_Cas2"/>
    <property type="match status" value="1"/>
</dbReference>
<organism evidence="10 11">
    <name type="scientific">Methylomicrobium album BG8</name>
    <dbReference type="NCBI Taxonomy" id="686340"/>
    <lineage>
        <taxon>Bacteria</taxon>
        <taxon>Pseudomonadati</taxon>
        <taxon>Pseudomonadota</taxon>
        <taxon>Gammaproteobacteria</taxon>
        <taxon>Methylococcales</taxon>
        <taxon>Methylococcaceae</taxon>
        <taxon>Methylomicrobium</taxon>
    </lineage>
</organism>
<dbReference type="GO" id="GO:0004521">
    <property type="term" value="F:RNA endonuclease activity"/>
    <property type="evidence" value="ECO:0007669"/>
    <property type="project" value="InterPro"/>
</dbReference>
<dbReference type="GO" id="GO:0043571">
    <property type="term" value="P:maintenance of CRISPR repeat elements"/>
    <property type="evidence" value="ECO:0007669"/>
    <property type="project" value="UniProtKB-UniRule"/>
</dbReference>
<dbReference type="CDD" id="cd09725">
    <property type="entry name" value="Cas2_I_II_III"/>
    <property type="match status" value="1"/>
</dbReference>
<dbReference type="Gene3D" id="3.30.70.240">
    <property type="match status" value="1"/>
</dbReference>
<dbReference type="eggNOG" id="COG1343">
    <property type="taxonomic scope" value="Bacteria"/>
</dbReference>
<dbReference type="SUPFAM" id="SSF143430">
    <property type="entry name" value="TTP0101/SSO1404-like"/>
    <property type="match status" value="1"/>
</dbReference>
<dbReference type="GO" id="GO:0016787">
    <property type="term" value="F:hydrolase activity"/>
    <property type="evidence" value="ECO:0007669"/>
    <property type="project" value="UniProtKB-KW"/>
</dbReference>
<proteinExistence type="inferred from homology"/>
<evidence type="ECO:0000256" key="2">
    <source>
        <dbReference type="ARBA" id="ARBA00009959"/>
    </source>
</evidence>